<dbReference type="SUPFAM" id="SSF51735">
    <property type="entry name" value="NAD(P)-binding Rossmann-fold domains"/>
    <property type="match status" value="1"/>
</dbReference>
<dbReference type="EMBL" id="OBQK01000001">
    <property type="protein sequence ID" value="SOC52183.1"/>
    <property type="molecule type" value="Genomic_DNA"/>
</dbReference>
<dbReference type="InterPro" id="IPR036291">
    <property type="entry name" value="NAD(P)-bd_dom_sf"/>
</dbReference>
<dbReference type="AlphaFoldDB" id="A0A285VDW9"/>
<accession>A0A285VDW9</accession>
<name>A0A285VDW9_9MICO</name>
<dbReference type="Gene3D" id="3.40.50.720">
    <property type="entry name" value="NAD(P)-binding Rossmann-like Domain"/>
    <property type="match status" value="1"/>
</dbReference>
<gene>
    <name evidence="4" type="ORF">SAMN05421879_101441</name>
</gene>
<sequence>MTGGVAPAWPSRDAPVKRSAPVGSRHGGRVLVTGATGGIGYFVAEQLAALGHPVVLAARDPGRAAAARTALREQVPGADVTTIPLDLADLRSVASAVERVAAGAPLEALIANAALVSYGLRPVAPRRTVDGVELHLGTAHLGHYALVSRLLPWLERWGTRVVHVGSLSHRIPLGPDPWTVALRPRREPTLVSYARAKRAVTLFGMQLARELGARGSAATSVLAHPGTAVDVLTPARDGIPASQPTEIGPVSRTLVRAMHGKDGGAAVIVHAATSPLVRSGDWWGPDGAGQLRGDAVRLRPPPAATARHRRSTADLLRLSEELTSTVLGPRPVP</sequence>
<dbReference type="PANTHER" id="PTHR24320">
    <property type="entry name" value="RETINOL DEHYDROGENASE"/>
    <property type="match status" value="1"/>
</dbReference>
<organism evidence="4 5">
    <name type="scientific">Ornithinimicrobium cerasi</name>
    <dbReference type="NCBI Taxonomy" id="2248773"/>
    <lineage>
        <taxon>Bacteria</taxon>
        <taxon>Bacillati</taxon>
        <taxon>Actinomycetota</taxon>
        <taxon>Actinomycetes</taxon>
        <taxon>Micrococcales</taxon>
        <taxon>Ornithinimicrobiaceae</taxon>
        <taxon>Ornithinimicrobium</taxon>
    </lineage>
</organism>
<proteinExistence type="inferred from homology"/>
<dbReference type="Proteomes" id="UP000219688">
    <property type="component" value="Unassembled WGS sequence"/>
</dbReference>
<keyword evidence="5" id="KW-1185">Reference proteome</keyword>
<feature type="region of interest" description="Disordered" evidence="3">
    <location>
        <begin position="1"/>
        <end position="27"/>
    </location>
</feature>
<protein>
    <submittedName>
        <fullName evidence="4">Short-chain dehydrogenase</fullName>
    </submittedName>
</protein>
<evidence type="ECO:0000256" key="3">
    <source>
        <dbReference type="SAM" id="MobiDB-lite"/>
    </source>
</evidence>
<comment type="similarity">
    <text evidence="1">Belongs to the short-chain dehydrogenases/reductases (SDR) family.</text>
</comment>
<dbReference type="GO" id="GO:0016491">
    <property type="term" value="F:oxidoreductase activity"/>
    <property type="evidence" value="ECO:0007669"/>
    <property type="project" value="UniProtKB-KW"/>
</dbReference>
<reference evidence="5" key="1">
    <citation type="submission" date="2017-08" db="EMBL/GenBank/DDBJ databases">
        <authorList>
            <person name="Varghese N."/>
            <person name="Submissions S."/>
        </authorList>
    </citation>
    <scope>NUCLEOTIDE SEQUENCE [LARGE SCALE GENOMIC DNA]</scope>
    <source>
        <strain evidence="5">USBA17B2</strain>
    </source>
</reference>
<evidence type="ECO:0000313" key="5">
    <source>
        <dbReference type="Proteomes" id="UP000219688"/>
    </source>
</evidence>
<dbReference type="InterPro" id="IPR002347">
    <property type="entry name" value="SDR_fam"/>
</dbReference>
<evidence type="ECO:0000313" key="4">
    <source>
        <dbReference type="EMBL" id="SOC52183.1"/>
    </source>
</evidence>
<dbReference type="Pfam" id="PF00106">
    <property type="entry name" value="adh_short"/>
    <property type="match status" value="1"/>
</dbReference>
<evidence type="ECO:0000256" key="2">
    <source>
        <dbReference type="ARBA" id="ARBA00023002"/>
    </source>
</evidence>
<keyword evidence="2" id="KW-0560">Oxidoreductase</keyword>
<evidence type="ECO:0000256" key="1">
    <source>
        <dbReference type="ARBA" id="ARBA00006484"/>
    </source>
</evidence>
<dbReference type="PANTHER" id="PTHR24320:SF148">
    <property type="entry name" value="NAD(P)-BINDING ROSSMANN-FOLD SUPERFAMILY PROTEIN"/>
    <property type="match status" value="1"/>
</dbReference>
<dbReference type="PRINTS" id="PR00081">
    <property type="entry name" value="GDHRDH"/>
</dbReference>